<keyword evidence="2" id="KW-1133">Transmembrane helix</keyword>
<dbReference type="KEGG" id="esr:ES1_04250"/>
<evidence type="ECO:0000313" key="5">
    <source>
        <dbReference type="Proteomes" id="UP000007050"/>
    </source>
</evidence>
<dbReference type="Pfam" id="PF08486">
    <property type="entry name" value="SpoIID"/>
    <property type="match status" value="1"/>
</dbReference>
<dbReference type="BioCyc" id="ESIR717961:G136L-339-MONOMER"/>
<name>D4MIJ0_9FIRM</name>
<dbReference type="NCBIfam" id="TIGR02669">
    <property type="entry name" value="SpoIID_LytB"/>
    <property type="match status" value="1"/>
</dbReference>
<feature type="domain" description="Sporulation stage II protein D amidase enhancer LytB N-terminal" evidence="3">
    <location>
        <begin position="164"/>
        <end position="245"/>
    </location>
</feature>
<keyword evidence="2" id="KW-0472">Membrane</keyword>
<keyword evidence="2" id="KW-0812">Transmembrane</keyword>
<dbReference type="HOGENOM" id="CLU_673950_0_0_9"/>
<dbReference type="EMBL" id="FP929059">
    <property type="protein sequence ID" value="CBL33573.1"/>
    <property type="molecule type" value="Genomic_DNA"/>
</dbReference>
<reference evidence="4 5" key="1">
    <citation type="submission" date="2010-03" db="EMBL/GenBank/DDBJ databases">
        <title>The genome sequence of Eubacterium siraeum V10Sc8a.</title>
        <authorList>
            <consortium name="metaHIT consortium -- http://www.metahit.eu/"/>
            <person name="Pajon A."/>
            <person name="Turner K."/>
            <person name="Parkhill J."/>
            <person name="Duncan S."/>
            <person name="Flint H."/>
        </authorList>
    </citation>
    <scope>NUCLEOTIDE SEQUENCE [LARGE SCALE GENOMIC DNA]</scope>
    <source>
        <strain evidence="4 5">V10Sc8a</strain>
    </source>
</reference>
<proteinExistence type="predicted"/>
<reference evidence="4 5" key="2">
    <citation type="submission" date="2010-03" db="EMBL/GenBank/DDBJ databases">
        <authorList>
            <person name="Pajon A."/>
        </authorList>
    </citation>
    <scope>NUCLEOTIDE SEQUENCE [LARGE SCALE GENOMIC DNA]</scope>
    <source>
        <strain evidence="4 5">V10Sc8a</strain>
    </source>
</reference>
<feature type="region of interest" description="Disordered" evidence="1">
    <location>
        <begin position="122"/>
        <end position="145"/>
    </location>
</feature>
<gene>
    <name evidence="4" type="ORF">ES1_04250</name>
</gene>
<dbReference type="PATRIC" id="fig|717961.3.peg.447"/>
<accession>D4MIJ0</accession>
<dbReference type="InterPro" id="IPR013486">
    <property type="entry name" value="SpoIID/LytB"/>
</dbReference>
<dbReference type="GO" id="GO:0030435">
    <property type="term" value="P:sporulation resulting in formation of a cellular spore"/>
    <property type="evidence" value="ECO:0007669"/>
    <property type="project" value="InterPro"/>
</dbReference>
<evidence type="ECO:0000259" key="3">
    <source>
        <dbReference type="Pfam" id="PF08486"/>
    </source>
</evidence>
<evidence type="ECO:0000256" key="2">
    <source>
        <dbReference type="SAM" id="Phobius"/>
    </source>
</evidence>
<organism evidence="4 5">
    <name type="scientific">[Eubacterium] siraeum V10Sc8a</name>
    <dbReference type="NCBI Taxonomy" id="717961"/>
    <lineage>
        <taxon>Bacteria</taxon>
        <taxon>Bacillati</taxon>
        <taxon>Bacillota</taxon>
        <taxon>Clostridia</taxon>
        <taxon>Eubacteriales</taxon>
        <taxon>Oscillospiraceae</taxon>
        <taxon>Oscillospiraceae incertae sedis</taxon>
    </lineage>
</organism>
<evidence type="ECO:0000256" key="1">
    <source>
        <dbReference type="SAM" id="MobiDB-lite"/>
    </source>
</evidence>
<sequence>MQKASIGKILLALVISCVYIYLFGIVQVVHVSADNEREIEVSIPEVTTSAETEKTPETTTIKLQDDKKPTLADVKAQTTATTKAETTTTTVKKRTPAPAADNTVIIPETTTATTTTAVTTVAPETTTAETTSAPTPTPDNSDEEQLSVYDQVTGTYYTAGAREIIARAVVGEIWNEFPDEAVKAQAVAEYTYIKKNNEMGVKPQTALKTDVYDRIYKLVDEVLGEAIYYNGEMIQCSFFASSCGYTNSAENVWGIDYPYLRSVDCPLDKTTDPNWGSTDSYSSDYIKNAVQNTLGIALTGDPSKWFKINSRLDNREHGWVTSISVGGMTKSNGNTIDGRTIREKVLGYSLKSAAFDLKYDKNSDKFIFTTYGHGHGVGLSQYGAKALAENGYTYKQILQHYFTGVEIH</sequence>
<protein>
    <submittedName>
        <fullName evidence="4">SpoIID/LytB domain</fullName>
    </submittedName>
</protein>
<dbReference type="AlphaFoldDB" id="D4MIJ0"/>
<feature type="compositionally biased region" description="Low complexity" evidence="1">
    <location>
        <begin position="122"/>
        <end position="134"/>
    </location>
</feature>
<dbReference type="Proteomes" id="UP000007050">
    <property type="component" value="Chromosome"/>
</dbReference>
<dbReference type="InterPro" id="IPR013693">
    <property type="entry name" value="SpoIID/LytB_N"/>
</dbReference>
<feature type="transmembrane region" description="Helical" evidence="2">
    <location>
        <begin position="9"/>
        <end position="29"/>
    </location>
</feature>
<evidence type="ECO:0000313" key="4">
    <source>
        <dbReference type="EMBL" id="CBL33573.1"/>
    </source>
</evidence>